<dbReference type="EMBL" id="JAPWTK010000051">
    <property type="protein sequence ID" value="KAJ8954017.1"/>
    <property type="molecule type" value="Genomic_DNA"/>
</dbReference>
<feature type="coiled-coil region" evidence="1">
    <location>
        <begin position="9"/>
        <end position="43"/>
    </location>
</feature>
<evidence type="ECO:0000256" key="2">
    <source>
        <dbReference type="SAM" id="MobiDB-lite"/>
    </source>
</evidence>
<gene>
    <name evidence="3" type="ORF">NQ318_004310</name>
</gene>
<evidence type="ECO:0000313" key="4">
    <source>
        <dbReference type="Proteomes" id="UP001162162"/>
    </source>
</evidence>
<organism evidence="3 4">
    <name type="scientific">Aromia moschata</name>
    <dbReference type="NCBI Taxonomy" id="1265417"/>
    <lineage>
        <taxon>Eukaryota</taxon>
        <taxon>Metazoa</taxon>
        <taxon>Ecdysozoa</taxon>
        <taxon>Arthropoda</taxon>
        <taxon>Hexapoda</taxon>
        <taxon>Insecta</taxon>
        <taxon>Pterygota</taxon>
        <taxon>Neoptera</taxon>
        <taxon>Endopterygota</taxon>
        <taxon>Coleoptera</taxon>
        <taxon>Polyphaga</taxon>
        <taxon>Cucujiformia</taxon>
        <taxon>Chrysomeloidea</taxon>
        <taxon>Cerambycidae</taxon>
        <taxon>Cerambycinae</taxon>
        <taxon>Callichromatini</taxon>
        <taxon>Aromia</taxon>
    </lineage>
</organism>
<sequence length="104" mass="11525">METTASVQLQDLLGRLNEAERRAKLLKIEVNNIRQEIVSLQRTVAGNAVTSAQRILQPLKRKAQNKTIILLDSPPDPAASRVDGPTTSKRQAEESDAVENKKPR</sequence>
<protein>
    <submittedName>
        <fullName evidence="3">Uncharacterized protein</fullName>
    </submittedName>
</protein>
<evidence type="ECO:0000256" key="1">
    <source>
        <dbReference type="SAM" id="Coils"/>
    </source>
</evidence>
<keyword evidence="4" id="KW-1185">Reference proteome</keyword>
<reference evidence="3" key="1">
    <citation type="journal article" date="2023" name="Insect Mol. Biol.">
        <title>Genome sequencing provides insights into the evolution of gene families encoding plant cell wall-degrading enzymes in longhorned beetles.</title>
        <authorList>
            <person name="Shin N.R."/>
            <person name="Okamura Y."/>
            <person name="Kirsch R."/>
            <person name="Pauchet Y."/>
        </authorList>
    </citation>
    <scope>NUCLEOTIDE SEQUENCE</scope>
    <source>
        <strain evidence="3">AMC_N1</strain>
    </source>
</reference>
<comment type="caution">
    <text evidence="3">The sequence shown here is derived from an EMBL/GenBank/DDBJ whole genome shotgun (WGS) entry which is preliminary data.</text>
</comment>
<evidence type="ECO:0000313" key="3">
    <source>
        <dbReference type="EMBL" id="KAJ8954017.1"/>
    </source>
</evidence>
<feature type="region of interest" description="Disordered" evidence="2">
    <location>
        <begin position="70"/>
        <end position="104"/>
    </location>
</feature>
<dbReference type="AlphaFoldDB" id="A0AAV8YQ12"/>
<feature type="compositionally biased region" description="Basic and acidic residues" evidence="2">
    <location>
        <begin position="90"/>
        <end position="104"/>
    </location>
</feature>
<proteinExistence type="predicted"/>
<keyword evidence="1" id="KW-0175">Coiled coil</keyword>
<accession>A0AAV8YQ12</accession>
<dbReference type="Proteomes" id="UP001162162">
    <property type="component" value="Unassembled WGS sequence"/>
</dbReference>
<name>A0AAV8YQ12_9CUCU</name>